<gene>
    <name evidence="2" type="ORF">MYCIT1_LOCUS35243</name>
</gene>
<evidence type="ECO:0000313" key="3">
    <source>
        <dbReference type="Proteomes" id="UP001295794"/>
    </source>
</evidence>
<keyword evidence="3" id="KW-1185">Reference proteome</keyword>
<feature type="compositionally biased region" description="Basic residues" evidence="1">
    <location>
        <begin position="286"/>
        <end position="295"/>
    </location>
</feature>
<proteinExistence type="predicted"/>
<evidence type="ECO:0000256" key="1">
    <source>
        <dbReference type="SAM" id="MobiDB-lite"/>
    </source>
</evidence>
<protein>
    <submittedName>
        <fullName evidence="2">Uncharacterized protein</fullName>
    </submittedName>
</protein>
<reference evidence="2" key="1">
    <citation type="submission" date="2023-11" db="EMBL/GenBank/DDBJ databases">
        <authorList>
            <person name="De Vega J J."/>
            <person name="De Vega J J."/>
        </authorList>
    </citation>
    <scope>NUCLEOTIDE SEQUENCE</scope>
</reference>
<dbReference type="Proteomes" id="UP001295794">
    <property type="component" value="Unassembled WGS sequence"/>
</dbReference>
<organism evidence="2 3">
    <name type="scientific">Mycena citricolor</name>
    <dbReference type="NCBI Taxonomy" id="2018698"/>
    <lineage>
        <taxon>Eukaryota</taxon>
        <taxon>Fungi</taxon>
        <taxon>Dikarya</taxon>
        <taxon>Basidiomycota</taxon>
        <taxon>Agaricomycotina</taxon>
        <taxon>Agaricomycetes</taxon>
        <taxon>Agaricomycetidae</taxon>
        <taxon>Agaricales</taxon>
        <taxon>Marasmiineae</taxon>
        <taxon>Mycenaceae</taxon>
        <taxon>Mycena</taxon>
    </lineage>
</organism>
<dbReference type="AlphaFoldDB" id="A0AAD2Q6X1"/>
<dbReference type="EMBL" id="CAVNYO010000465">
    <property type="protein sequence ID" value="CAK5283028.1"/>
    <property type="molecule type" value="Genomic_DNA"/>
</dbReference>
<name>A0AAD2Q6X1_9AGAR</name>
<sequence length="295" mass="32001">MQSIKPDILDSPFHLADPDILSRVVWKRIANKNWLVTTASVAAAEALVAPEATEGADATAKGVEADPTLFEVAEIHAIATVATDGCYLSPDGGFPTAGGPGELAKIALTFQATAPRVGSKYAAAYTKSFGALRQIVDLARTPTYGYKGTLDWKSLRPGFKLRHAPFRIPDAGDDDDKGSYELSEWPVKSELAREGIQSMEGKYVVDRLCAYDFDGRIIAPEDYTKKLPGASIAVTFNMTHYSFTSQQQDTFVADIVKIRVIESQVAPPPSPRKRRPVVPDMDESPKKKKTRAAGA</sequence>
<comment type="caution">
    <text evidence="2">The sequence shown here is derived from an EMBL/GenBank/DDBJ whole genome shotgun (WGS) entry which is preliminary data.</text>
</comment>
<accession>A0AAD2Q6X1</accession>
<feature type="region of interest" description="Disordered" evidence="1">
    <location>
        <begin position="264"/>
        <end position="295"/>
    </location>
</feature>
<evidence type="ECO:0000313" key="2">
    <source>
        <dbReference type="EMBL" id="CAK5283028.1"/>
    </source>
</evidence>